<accession>A0A182J147</accession>
<name>A0A182J147_ANOAO</name>
<protein>
    <submittedName>
        <fullName evidence="1">Uncharacterized protein</fullName>
    </submittedName>
</protein>
<sequence length="201" mass="22424">MRQQKQSAASRISTLLRDFPRALVTNERETPCPVLKRAVFCHPVPLPGGVGRRENGTEMTLKDETLTADVKPDFGVSYSKEDILLPTKRQHRAPQTSPAVSPPKHPASTQPSLPLRPREPECVAARPESQRLATRPIYHYRPCNTTPSGLRYSNDPNESDDDNPSEGFKRTIKTSICQVSKCQPTWRRTDEVSSYGAFGLA</sequence>
<dbReference type="AlphaFoldDB" id="A0A182J147"/>
<organism evidence="1">
    <name type="scientific">Anopheles atroparvus</name>
    <name type="common">European mosquito</name>
    <dbReference type="NCBI Taxonomy" id="41427"/>
    <lineage>
        <taxon>Eukaryota</taxon>
        <taxon>Metazoa</taxon>
        <taxon>Ecdysozoa</taxon>
        <taxon>Arthropoda</taxon>
        <taxon>Hexapoda</taxon>
        <taxon>Insecta</taxon>
        <taxon>Pterygota</taxon>
        <taxon>Neoptera</taxon>
        <taxon>Endopterygota</taxon>
        <taxon>Diptera</taxon>
        <taxon>Nematocera</taxon>
        <taxon>Culicoidea</taxon>
        <taxon>Culicidae</taxon>
        <taxon>Anophelinae</taxon>
        <taxon>Anopheles</taxon>
    </lineage>
</organism>
<dbReference type="EnsemblMetazoa" id="AATE009353-RA">
    <property type="protein sequence ID" value="AATE009353-PA.1"/>
    <property type="gene ID" value="AATE009353"/>
</dbReference>
<proteinExistence type="predicted"/>
<evidence type="ECO:0000313" key="1">
    <source>
        <dbReference type="EnsemblMetazoa" id="AATE009353-PA.1"/>
    </source>
</evidence>
<reference evidence="1" key="1">
    <citation type="submission" date="2022-08" db="UniProtKB">
        <authorList>
            <consortium name="EnsemblMetazoa"/>
        </authorList>
    </citation>
    <scope>IDENTIFICATION</scope>
    <source>
        <strain evidence="1">EBRO</strain>
    </source>
</reference>
<dbReference type="VEuPathDB" id="VectorBase:AATE009353"/>